<dbReference type="Proteomes" id="UP000254925">
    <property type="component" value="Unassembled WGS sequence"/>
</dbReference>
<sequence length="408" mass="43301">MPPFLNDRNPMLLDADPARAFMPYPAVIVPHREGGPLSGLTFAAKDLFDVAGYPTSSGSPHMLAMSGIKTRTAPTVQKLLDAGARLVGKTITDELAFSMSGKNAHFGTPVNGGAPNRIPGGSSSGSASAVSNGLCDFALGTDTGGSVRAPASHCGLFGIRPTHGRVSLEGCHDLAPSFDTCGYFTREGATFLRVGEVLLGPDKTPLPDRPRTLLAKDAFGLLDRAVLESLAPAVRQVEAILGRAEERKVAEDGFTALYWAMRYIQSREAWTVDGPMIERYRPPLGPGVADRFEFSRQVTDQQVTEALAIRSVFRERFSTLLGRDGVLILPSMPDVAPLLTDSEEALNDYRNNALRMLCLSVLSGLPQVSIPLASRLGAPFGLSLMGPAGSDLSLVALAARIAEQGRAG</sequence>
<protein>
    <submittedName>
        <fullName evidence="2">Amidase</fullName>
    </submittedName>
</protein>
<feature type="domain" description="Amidase" evidence="1">
    <location>
        <begin position="32"/>
        <end position="204"/>
    </location>
</feature>
<dbReference type="PANTHER" id="PTHR46310:SF7">
    <property type="entry name" value="AMIDASE 1"/>
    <property type="match status" value="1"/>
</dbReference>
<organism evidence="2 3">
    <name type="scientific">Microvirga subterranea</name>
    <dbReference type="NCBI Taxonomy" id="186651"/>
    <lineage>
        <taxon>Bacteria</taxon>
        <taxon>Pseudomonadati</taxon>
        <taxon>Pseudomonadota</taxon>
        <taxon>Alphaproteobacteria</taxon>
        <taxon>Hyphomicrobiales</taxon>
        <taxon>Methylobacteriaceae</taxon>
        <taxon>Microvirga</taxon>
    </lineage>
</organism>
<dbReference type="RefSeq" id="WP_245429734.1">
    <property type="nucleotide sequence ID" value="NZ_QQBB01000001.1"/>
</dbReference>
<reference evidence="2 3" key="1">
    <citation type="submission" date="2018-07" db="EMBL/GenBank/DDBJ databases">
        <title>Genomic Encyclopedia of Type Strains, Phase IV (KMG-IV): sequencing the most valuable type-strain genomes for metagenomic binning, comparative biology and taxonomic classification.</title>
        <authorList>
            <person name="Goeker M."/>
        </authorList>
    </citation>
    <scope>NUCLEOTIDE SEQUENCE [LARGE SCALE GENOMIC DNA]</scope>
    <source>
        <strain evidence="2 3">DSM 14364</strain>
    </source>
</reference>
<dbReference type="SUPFAM" id="SSF75304">
    <property type="entry name" value="Amidase signature (AS) enzymes"/>
    <property type="match status" value="1"/>
</dbReference>
<dbReference type="AlphaFoldDB" id="A0A370HVS6"/>
<accession>A0A370HVS6</accession>
<dbReference type="Gene3D" id="3.90.1300.10">
    <property type="entry name" value="Amidase signature (AS) domain"/>
    <property type="match status" value="1"/>
</dbReference>
<dbReference type="InterPro" id="IPR020556">
    <property type="entry name" value="Amidase_CS"/>
</dbReference>
<evidence type="ECO:0000313" key="3">
    <source>
        <dbReference type="Proteomes" id="UP000254925"/>
    </source>
</evidence>
<proteinExistence type="predicted"/>
<name>A0A370HVS6_9HYPH</name>
<dbReference type="InterPro" id="IPR036928">
    <property type="entry name" value="AS_sf"/>
</dbReference>
<dbReference type="PANTHER" id="PTHR46310">
    <property type="entry name" value="AMIDASE 1"/>
    <property type="match status" value="1"/>
</dbReference>
<dbReference type="PROSITE" id="PS00571">
    <property type="entry name" value="AMIDASES"/>
    <property type="match status" value="1"/>
</dbReference>
<evidence type="ECO:0000313" key="2">
    <source>
        <dbReference type="EMBL" id="RDI62598.1"/>
    </source>
</evidence>
<keyword evidence="3" id="KW-1185">Reference proteome</keyword>
<dbReference type="Pfam" id="PF01425">
    <property type="entry name" value="Amidase"/>
    <property type="match status" value="1"/>
</dbReference>
<gene>
    <name evidence="2" type="ORF">DES45_101869</name>
</gene>
<dbReference type="EMBL" id="QQBB01000001">
    <property type="protein sequence ID" value="RDI62598.1"/>
    <property type="molecule type" value="Genomic_DNA"/>
</dbReference>
<comment type="caution">
    <text evidence="2">The sequence shown here is derived from an EMBL/GenBank/DDBJ whole genome shotgun (WGS) entry which is preliminary data.</text>
</comment>
<dbReference type="NCBIfam" id="NF006169">
    <property type="entry name" value="PRK08310.1"/>
    <property type="match status" value="1"/>
</dbReference>
<evidence type="ECO:0000259" key="1">
    <source>
        <dbReference type="Pfam" id="PF01425"/>
    </source>
</evidence>
<dbReference type="InterPro" id="IPR023631">
    <property type="entry name" value="Amidase_dom"/>
</dbReference>